<protein>
    <submittedName>
        <fullName evidence="2">Uncharacterized protein</fullName>
    </submittedName>
</protein>
<accession>A0ABT9LZ85</accession>
<evidence type="ECO:0000313" key="2">
    <source>
        <dbReference type="EMBL" id="MDP9729572.1"/>
    </source>
</evidence>
<evidence type="ECO:0000313" key="3">
    <source>
        <dbReference type="Proteomes" id="UP001229209"/>
    </source>
</evidence>
<keyword evidence="1" id="KW-0812">Transmembrane</keyword>
<dbReference type="EMBL" id="JAURUO010000017">
    <property type="protein sequence ID" value="MDP9729572.1"/>
    <property type="molecule type" value="Genomic_DNA"/>
</dbReference>
<comment type="caution">
    <text evidence="2">The sequence shown here is derived from an EMBL/GenBank/DDBJ whole genome shotgun (WGS) entry which is preliminary data.</text>
</comment>
<sequence length="81" mass="9851">MENVWKLLWTMIRELIDFQHWKPNRMSERLIWCIFIGFATLLALANSFHWLSNFNPIRVIEWIFKKPTEWIYGGNISHEGD</sequence>
<reference evidence="2 3" key="1">
    <citation type="submission" date="2023-07" db="EMBL/GenBank/DDBJ databases">
        <title>Genomic Encyclopedia of Type Strains, Phase IV (KMG-IV): sequencing the most valuable type-strain genomes for metagenomic binning, comparative biology and taxonomic classification.</title>
        <authorList>
            <person name="Goeker M."/>
        </authorList>
    </citation>
    <scope>NUCLEOTIDE SEQUENCE [LARGE SCALE GENOMIC DNA]</scope>
    <source>
        <strain evidence="2 3">DSM 25924</strain>
    </source>
</reference>
<name>A0ABT9LZ85_9BACL</name>
<keyword evidence="1" id="KW-0472">Membrane</keyword>
<proteinExistence type="predicted"/>
<evidence type="ECO:0000256" key="1">
    <source>
        <dbReference type="SAM" id="Phobius"/>
    </source>
</evidence>
<feature type="transmembrane region" description="Helical" evidence="1">
    <location>
        <begin position="30"/>
        <end position="51"/>
    </location>
</feature>
<keyword evidence="1" id="KW-1133">Transmembrane helix</keyword>
<organism evidence="2 3">
    <name type="scientific">Alicyclobacillus tolerans</name>
    <dbReference type="NCBI Taxonomy" id="90970"/>
    <lineage>
        <taxon>Bacteria</taxon>
        <taxon>Bacillati</taxon>
        <taxon>Bacillota</taxon>
        <taxon>Bacilli</taxon>
        <taxon>Bacillales</taxon>
        <taxon>Alicyclobacillaceae</taxon>
        <taxon>Alicyclobacillus</taxon>
    </lineage>
</organism>
<gene>
    <name evidence="2" type="ORF">J2S04_002546</name>
</gene>
<dbReference type="Proteomes" id="UP001229209">
    <property type="component" value="Unassembled WGS sequence"/>
</dbReference>
<keyword evidence="3" id="KW-1185">Reference proteome</keyword>
<dbReference type="RefSeq" id="WP_203114191.1">
    <property type="nucleotide sequence ID" value="NZ_JAURUO010000017.1"/>
</dbReference>